<feature type="region of interest" description="Disordered" evidence="1">
    <location>
        <begin position="414"/>
        <end position="453"/>
    </location>
</feature>
<feature type="region of interest" description="Disordered" evidence="1">
    <location>
        <begin position="671"/>
        <end position="710"/>
    </location>
</feature>
<dbReference type="AlphaFoldDB" id="A0A165EM98"/>
<proteinExistence type="predicted"/>
<dbReference type="STRING" id="1353952.A0A165EM98"/>
<sequence>MIKADITVPARRRVETETEDEDVSQAKETNPVIHNDDNTVRRPKKVQQIRGRPDARRIRASRLNSERVQPSRTVHWDVDREDLSQEDAYGTVPAAPCFSQREKIPYSRENANTDIDSGEKDVTVDEFSDYMEEGLKPRQGIHVIRMEVSVEVKALQKQMNSIPFRALAPEPMKSSSSVKIRDRQKTTAGFGTPVIGNASAKHCRMSDLSPTSKSLSARSNKLFRVMLSNSDAFPDAFKAPEWARKSFKTACVDLGVEGRYYKSRYLAESRYACQMQDISASPQKIFEHPMIQAVYTGAFFKDRRSDGVVFQKVFAEGKRPLLALIVTSWSSGEKRSGIAHKFTAQIWKPIYEEHLENIGEFAHAFPNKYGRIMRNLFINAMAASGATVAKPPRERSQYVKSLIVRLQEGNLAHDEVSFPDGPEDGSTHQAHPKNKEPDKNEQKVIDQNDTEDSDTVWARGAGWLASDDASISAADLQATASCTIPKSSRLDDVSSESVRSMQPPLLMVGPDRHVIAPSVSKVDREIAPNSPGRASTSITSTLPPLSDFFHTMDAECSRPTTGGRPPPPWAQRVNCLPSLEISPLPETATSNLVTEDLPAGGGVPNDVTADESYFSLSRFSGEAAAEDLVTTSDSRCLSFGYTSADVQRSQHPNEPASLPGTTHIKKIDFEGTTAPNGTIVRSSTDMAVKSPERRRLPRPRRVGPIPRNTVAGKVITPTNDMQNLRASSTWNPLTWPSLNFQPLLASTPAVPRSTMPCNASQDRALENIHETSTSPLAIEEPTQQELDATKAANETGVTPQLQFLSTNVNQLSSLDHGSSLTGPSSTAHFTPKHCSSSLTSTNPGSLHEAANTALEEIPEARGAMGTPMHPLHCEGLAPTPDSHGATNSDLRLSDSPGQPPCIGIPSAIPPAMSISSSPSEESNRLNSLDRMLNTQRRELPKRARKEPVRLDPDFRPSTIRRKRAPKRQA</sequence>
<feature type="compositionally biased region" description="Polar residues" evidence="1">
    <location>
        <begin position="673"/>
        <end position="685"/>
    </location>
</feature>
<dbReference type="EMBL" id="KV424000">
    <property type="protein sequence ID" value="KZT55146.1"/>
    <property type="molecule type" value="Genomic_DNA"/>
</dbReference>
<evidence type="ECO:0000313" key="4">
    <source>
        <dbReference type="Proteomes" id="UP000076842"/>
    </source>
</evidence>
<evidence type="ECO:0000313" key="3">
    <source>
        <dbReference type="EMBL" id="KZT55146.1"/>
    </source>
</evidence>
<reference evidence="3 4" key="1">
    <citation type="journal article" date="2016" name="Mol. Biol. Evol.">
        <title>Comparative Genomics of Early-Diverging Mushroom-Forming Fungi Provides Insights into the Origins of Lignocellulose Decay Capabilities.</title>
        <authorList>
            <person name="Nagy L.G."/>
            <person name="Riley R."/>
            <person name="Tritt A."/>
            <person name="Adam C."/>
            <person name="Daum C."/>
            <person name="Floudas D."/>
            <person name="Sun H."/>
            <person name="Yadav J.S."/>
            <person name="Pangilinan J."/>
            <person name="Larsson K.H."/>
            <person name="Matsuura K."/>
            <person name="Barry K."/>
            <person name="Labutti K."/>
            <person name="Kuo R."/>
            <person name="Ohm R.A."/>
            <person name="Bhattacharya S.S."/>
            <person name="Shirouzu T."/>
            <person name="Yoshinaga Y."/>
            <person name="Martin F.M."/>
            <person name="Grigoriev I.V."/>
            <person name="Hibbett D.S."/>
        </authorList>
    </citation>
    <scope>NUCLEOTIDE SEQUENCE [LARGE SCALE GENOMIC DNA]</scope>
    <source>
        <strain evidence="3 4">HHB12733</strain>
    </source>
</reference>
<feature type="region of interest" description="Disordered" evidence="1">
    <location>
        <begin position="863"/>
        <end position="969"/>
    </location>
</feature>
<gene>
    <name evidence="3" type="ORF">CALCODRAFT_510291</name>
</gene>
<feature type="compositionally biased region" description="Polar residues" evidence="1">
    <location>
        <begin position="814"/>
        <end position="844"/>
    </location>
</feature>
<feature type="compositionally biased region" description="Low complexity" evidence="1">
    <location>
        <begin position="903"/>
        <end position="920"/>
    </location>
</feature>
<protein>
    <recommendedName>
        <fullName evidence="2">DUF6532 domain-containing protein</fullName>
    </recommendedName>
</protein>
<feature type="compositionally biased region" description="Basic residues" evidence="1">
    <location>
        <begin position="958"/>
        <end position="969"/>
    </location>
</feature>
<organism evidence="3 4">
    <name type="scientific">Calocera cornea HHB12733</name>
    <dbReference type="NCBI Taxonomy" id="1353952"/>
    <lineage>
        <taxon>Eukaryota</taxon>
        <taxon>Fungi</taxon>
        <taxon>Dikarya</taxon>
        <taxon>Basidiomycota</taxon>
        <taxon>Agaricomycotina</taxon>
        <taxon>Dacrymycetes</taxon>
        <taxon>Dacrymycetales</taxon>
        <taxon>Dacrymycetaceae</taxon>
        <taxon>Calocera</taxon>
    </lineage>
</organism>
<dbReference type="OrthoDB" id="3257342at2759"/>
<feature type="region of interest" description="Disordered" evidence="1">
    <location>
        <begin position="1"/>
        <end position="45"/>
    </location>
</feature>
<feature type="region of interest" description="Disordered" evidence="1">
    <location>
        <begin position="814"/>
        <end position="847"/>
    </location>
</feature>
<name>A0A165EM98_9BASI</name>
<feature type="compositionally biased region" description="Basic and acidic residues" evidence="1">
    <location>
        <begin position="935"/>
        <end position="954"/>
    </location>
</feature>
<dbReference type="InterPro" id="IPR045341">
    <property type="entry name" value="DUF6532"/>
</dbReference>
<keyword evidence="4" id="KW-1185">Reference proteome</keyword>
<dbReference type="InParanoid" id="A0A165EM98"/>
<feature type="compositionally biased region" description="Basic and acidic residues" evidence="1">
    <location>
        <begin position="433"/>
        <end position="446"/>
    </location>
</feature>
<dbReference type="Pfam" id="PF20149">
    <property type="entry name" value="DUF6532"/>
    <property type="match status" value="1"/>
</dbReference>
<accession>A0A165EM98</accession>
<feature type="domain" description="DUF6532" evidence="2">
    <location>
        <begin position="264"/>
        <end position="360"/>
    </location>
</feature>
<evidence type="ECO:0000259" key="2">
    <source>
        <dbReference type="Pfam" id="PF20149"/>
    </source>
</evidence>
<dbReference type="Proteomes" id="UP000076842">
    <property type="component" value="Unassembled WGS sequence"/>
</dbReference>
<evidence type="ECO:0000256" key="1">
    <source>
        <dbReference type="SAM" id="MobiDB-lite"/>
    </source>
</evidence>